<organism evidence="10 11">
    <name type="scientific">Puniceicoccus vermicola</name>
    <dbReference type="NCBI Taxonomy" id="388746"/>
    <lineage>
        <taxon>Bacteria</taxon>
        <taxon>Pseudomonadati</taxon>
        <taxon>Verrucomicrobiota</taxon>
        <taxon>Opitutia</taxon>
        <taxon>Puniceicoccales</taxon>
        <taxon>Puniceicoccaceae</taxon>
        <taxon>Puniceicoccus</taxon>
    </lineage>
</organism>
<keyword evidence="11" id="KW-1185">Reference proteome</keyword>
<evidence type="ECO:0000259" key="9">
    <source>
        <dbReference type="Pfam" id="PF13847"/>
    </source>
</evidence>
<comment type="similarity">
    <text evidence="3">Belongs to the methyltransferase superfamily. Arsenite methyltransferase family.</text>
</comment>
<evidence type="ECO:0000256" key="7">
    <source>
        <dbReference type="ARBA" id="ARBA00047943"/>
    </source>
</evidence>
<keyword evidence="10" id="KW-0489">Methyltransferase</keyword>
<reference evidence="10 11" key="1">
    <citation type="submission" date="2020-07" db="EMBL/GenBank/DDBJ databases">
        <authorList>
            <person name="Feng X."/>
        </authorList>
    </citation>
    <scope>NUCLEOTIDE SEQUENCE [LARGE SCALE GENOMIC DNA]</scope>
    <source>
        <strain evidence="10 11">JCM14086</strain>
    </source>
</reference>
<dbReference type="Pfam" id="PF13847">
    <property type="entry name" value="Methyltransf_31"/>
    <property type="match status" value="1"/>
</dbReference>
<evidence type="ECO:0000256" key="3">
    <source>
        <dbReference type="ARBA" id="ARBA00034487"/>
    </source>
</evidence>
<comment type="caution">
    <text evidence="10">The sequence shown here is derived from an EMBL/GenBank/DDBJ whole genome shotgun (WGS) entry which is preliminary data.</text>
</comment>
<dbReference type="InterPro" id="IPR029063">
    <property type="entry name" value="SAM-dependent_MTases_sf"/>
</dbReference>
<evidence type="ECO:0000256" key="6">
    <source>
        <dbReference type="ARBA" id="ARBA00047941"/>
    </source>
</evidence>
<evidence type="ECO:0000313" key="10">
    <source>
        <dbReference type="EMBL" id="MBC2603591.1"/>
    </source>
</evidence>
<dbReference type="Gene3D" id="3.40.50.150">
    <property type="entry name" value="Vaccinia Virus protein VP39"/>
    <property type="match status" value="1"/>
</dbReference>
<dbReference type="AlphaFoldDB" id="A0A7X1E5X1"/>
<comment type="catalytic activity">
    <reaction evidence="8">
        <text>arsenic triglutathione + 3 [thioredoxin]-dithiol + 3 S-adenosyl-L-methionine = trimethylarsine + 3 [thioredoxin]-disulfide + 3 glutathione + 3 S-adenosyl-L-homocysteine + 3 H(+)</text>
        <dbReference type="Rhea" id="RHEA:69432"/>
        <dbReference type="Rhea" id="RHEA-COMP:10698"/>
        <dbReference type="Rhea" id="RHEA-COMP:10700"/>
        <dbReference type="ChEBI" id="CHEBI:15378"/>
        <dbReference type="ChEBI" id="CHEBI:27130"/>
        <dbReference type="ChEBI" id="CHEBI:29950"/>
        <dbReference type="ChEBI" id="CHEBI:50058"/>
        <dbReference type="ChEBI" id="CHEBI:57856"/>
        <dbReference type="ChEBI" id="CHEBI:57925"/>
        <dbReference type="ChEBI" id="CHEBI:59789"/>
        <dbReference type="ChEBI" id="CHEBI:183640"/>
        <dbReference type="EC" id="2.1.1.137"/>
    </reaction>
</comment>
<keyword evidence="2" id="KW-0949">S-adenosyl-L-methionine</keyword>
<evidence type="ECO:0000256" key="2">
    <source>
        <dbReference type="ARBA" id="ARBA00022691"/>
    </source>
</evidence>
<dbReference type="GO" id="GO:0030791">
    <property type="term" value="F:arsenite methyltransferase activity"/>
    <property type="evidence" value="ECO:0007669"/>
    <property type="project" value="UniProtKB-EC"/>
</dbReference>
<gene>
    <name evidence="10" type="ORF">H5P30_17555</name>
</gene>
<name>A0A7X1E5X1_9BACT</name>
<evidence type="ECO:0000256" key="1">
    <source>
        <dbReference type="ARBA" id="ARBA00022679"/>
    </source>
</evidence>
<dbReference type="Proteomes" id="UP000525652">
    <property type="component" value="Unassembled WGS sequence"/>
</dbReference>
<evidence type="ECO:0000256" key="4">
    <source>
        <dbReference type="ARBA" id="ARBA00034521"/>
    </source>
</evidence>
<dbReference type="EMBL" id="JACHVA010000127">
    <property type="protein sequence ID" value="MBC2603591.1"/>
    <property type="molecule type" value="Genomic_DNA"/>
</dbReference>
<dbReference type="InterPro" id="IPR026669">
    <property type="entry name" value="Arsenite_MeTrfase-like"/>
</dbReference>
<sequence>MSIQPLDYHTNSQDYYGRVLGSSKDLKTSACCENSSPPAWLKPLYSHLNSEIIEKSYGCGSPIPVELKGCTVLDLGCGTGRDVYLAAQLTGPEGKVIGVDFTEEQLEVARRNLPSQMERFGFAQANVEFRHGPLEDLSALGIADQSIDVVISNCVLNLCPDKASVIREIFRVLKPGGELYFSDVFASRRLPPELANDRDFHGECLGGAWYWEDFRRLLALSGCPDYRVISRSTLNLEDPRMAAISQGITFDSATVRCFKLSNLEDRCEDYGQSVTYLGTIPQHPRTFPLDPGHNFELGKPERVCGNSAAMIEETRFSRHFSVTGDRSRHFGLFPCGPGDQGTEPGSCC</sequence>
<comment type="catalytic activity">
    <reaction evidence="6">
        <text>arsenic triglutathione + [thioredoxin]-dithiol + S-adenosyl-L-methionine + 2 H2O = methylarsonous acid + [thioredoxin]-disulfide + 3 glutathione + S-adenosyl-L-homocysteine + H(+)</text>
        <dbReference type="Rhea" id="RHEA:69460"/>
        <dbReference type="Rhea" id="RHEA-COMP:10698"/>
        <dbReference type="Rhea" id="RHEA-COMP:10700"/>
        <dbReference type="ChEBI" id="CHEBI:15377"/>
        <dbReference type="ChEBI" id="CHEBI:15378"/>
        <dbReference type="ChEBI" id="CHEBI:17826"/>
        <dbReference type="ChEBI" id="CHEBI:29950"/>
        <dbReference type="ChEBI" id="CHEBI:50058"/>
        <dbReference type="ChEBI" id="CHEBI:57856"/>
        <dbReference type="ChEBI" id="CHEBI:57925"/>
        <dbReference type="ChEBI" id="CHEBI:59789"/>
        <dbReference type="ChEBI" id="CHEBI:183640"/>
        <dbReference type="EC" id="2.1.1.137"/>
    </reaction>
</comment>
<proteinExistence type="inferred from homology"/>
<evidence type="ECO:0000313" key="11">
    <source>
        <dbReference type="Proteomes" id="UP000525652"/>
    </source>
</evidence>
<dbReference type="InterPro" id="IPR025714">
    <property type="entry name" value="Methyltranfer_dom"/>
</dbReference>
<evidence type="ECO:0000256" key="5">
    <source>
        <dbReference type="ARBA" id="ARBA00034545"/>
    </source>
</evidence>
<dbReference type="PANTHER" id="PTHR43675">
    <property type="entry name" value="ARSENITE METHYLTRANSFERASE"/>
    <property type="match status" value="1"/>
</dbReference>
<dbReference type="Gene3D" id="3.40.5.100">
    <property type="match status" value="1"/>
</dbReference>
<dbReference type="EC" id="2.1.1.137" evidence="4"/>
<accession>A0A7X1E5X1</accession>
<dbReference type="SUPFAM" id="SSF53335">
    <property type="entry name" value="S-adenosyl-L-methionine-dependent methyltransferases"/>
    <property type="match status" value="1"/>
</dbReference>
<comment type="catalytic activity">
    <reaction evidence="7">
        <text>arsenic triglutathione + 2 [thioredoxin]-dithiol + 2 S-adenosyl-L-methionine + H2O = dimethylarsinous acid + 2 [thioredoxin]-disulfide + 3 glutathione + 2 S-adenosyl-L-homocysteine + 2 H(+)</text>
        <dbReference type="Rhea" id="RHEA:69464"/>
        <dbReference type="Rhea" id="RHEA-COMP:10698"/>
        <dbReference type="Rhea" id="RHEA-COMP:10700"/>
        <dbReference type="ChEBI" id="CHEBI:15377"/>
        <dbReference type="ChEBI" id="CHEBI:15378"/>
        <dbReference type="ChEBI" id="CHEBI:23808"/>
        <dbReference type="ChEBI" id="CHEBI:29950"/>
        <dbReference type="ChEBI" id="CHEBI:50058"/>
        <dbReference type="ChEBI" id="CHEBI:57856"/>
        <dbReference type="ChEBI" id="CHEBI:57925"/>
        <dbReference type="ChEBI" id="CHEBI:59789"/>
        <dbReference type="ChEBI" id="CHEBI:183640"/>
        <dbReference type="EC" id="2.1.1.137"/>
    </reaction>
</comment>
<dbReference type="CDD" id="cd02440">
    <property type="entry name" value="AdoMet_MTases"/>
    <property type="match status" value="1"/>
</dbReference>
<dbReference type="RefSeq" id="WP_185694214.1">
    <property type="nucleotide sequence ID" value="NZ_JACHVA010000127.1"/>
</dbReference>
<keyword evidence="1 10" id="KW-0808">Transferase</keyword>
<evidence type="ECO:0000256" key="8">
    <source>
        <dbReference type="ARBA" id="ARBA00048428"/>
    </source>
</evidence>
<protein>
    <recommendedName>
        <fullName evidence="5">Arsenite methyltransferase</fullName>
        <ecNumber evidence="4">2.1.1.137</ecNumber>
    </recommendedName>
</protein>
<dbReference type="PANTHER" id="PTHR43675:SF8">
    <property type="entry name" value="ARSENITE METHYLTRANSFERASE"/>
    <property type="match status" value="1"/>
</dbReference>
<dbReference type="GO" id="GO:0032259">
    <property type="term" value="P:methylation"/>
    <property type="evidence" value="ECO:0007669"/>
    <property type="project" value="UniProtKB-KW"/>
</dbReference>
<feature type="domain" description="Methyltransferase" evidence="9">
    <location>
        <begin position="68"/>
        <end position="220"/>
    </location>
</feature>